<comment type="caution">
    <text evidence="1">The sequence shown here is derived from an EMBL/GenBank/DDBJ whole genome shotgun (WGS) entry which is preliminary data.</text>
</comment>
<dbReference type="InterPro" id="IPR036465">
    <property type="entry name" value="vWFA_dom_sf"/>
</dbReference>
<organism evidence="1 2">
    <name type="scientific">Reticulomyxa filosa</name>
    <dbReference type="NCBI Taxonomy" id="46433"/>
    <lineage>
        <taxon>Eukaryota</taxon>
        <taxon>Sar</taxon>
        <taxon>Rhizaria</taxon>
        <taxon>Retaria</taxon>
        <taxon>Foraminifera</taxon>
        <taxon>Monothalamids</taxon>
        <taxon>Reticulomyxidae</taxon>
        <taxon>Reticulomyxa</taxon>
    </lineage>
</organism>
<name>X6P631_RETFI</name>
<dbReference type="SUPFAM" id="SSF53300">
    <property type="entry name" value="vWA-like"/>
    <property type="match status" value="1"/>
</dbReference>
<proteinExistence type="predicted"/>
<sequence>MTVQRRPEPDPEGECFGECNNINQKKILSTLWQMDPQGQTKLRDAIMGACVRMHIMQKIVEGAIEKNGGSSDTNINWQFVNIILTDGQDTGSEHSLQDVKVILYGLSKHLGSKCSNFLMYISGKFCYSIFFLVENVYKKKKMNYFEVFERIQIEIGIHSREKLKGVINLDLIIFGILVCRIRTHINCGVTCGQLELNLRVNRFLVLFTIDASGSMMGGKWKATCQGLASFMSHLTEHDFFGVQVFNDELSWIRM</sequence>
<evidence type="ECO:0000313" key="2">
    <source>
        <dbReference type="Proteomes" id="UP000023152"/>
    </source>
</evidence>
<protein>
    <recommendedName>
        <fullName evidence="3">VWFA domain-containing protein</fullName>
    </recommendedName>
</protein>
<dbReference type="AlphaFoldDB" id="X6P631"/>
<dbReference type="OrthoDB" id="299997at2759"/>
<reference evidence="1 2" key="1">
    <citation type="journal article" date="2013" name="Curr. Biol.">
        <title>The Genome of the Foraminiferan Reticulomyxa filosa.</title>
        <authorList>
            <person name="Glockner G."/>
            <person name="Hulsmann N."/>
            <person name="Schleicher M."/>
            <person name="Noegel A.A."/>
            <person name="Eichinger L."/>
            <person name="Gallinger C."/>
            <person name="Pawlowski J."/>
            <person name="Sierra R."/>
            <person name="Euteneuer U."/>
            <person name="Pillet L."/>
            <person name="Moustafa A."/>
            <person name="Platzer M."/>
            <person name="Groth M."/>
            <person name="Szafranski K."/>
            <person name="Schliwa M."/>
        </authorList>
    </citation>
    <scope>NUCLEOTIDE SEQUENCE [LARGE SCALE GENOMIC DNA]</scope>
</reference>
<evidence type="ECO:0000313" key="1">
    <source>
        <dbReference type="EMBL" id="ETO33072.1"/>
    </source>
</evidence>
<dbReference type="OMA" id="CKKGAHD"/>
<dbReference type="Proteomes" id="UP000023152">
    <property type="component" value="Unassembled WGS sequence"/>
</dbReference>
<keyword evidence="2" id="KW-1185">Reference proteome</keyword>
<gene>
    <name evidence="1" type="ORF">RFI_04034</name>
</gene>
<accession>X6P631</accession>
<dbReference type="Gene3D" id="3.40.50.410">
    <property type="entry name" value="von Willebrand factor, type A domain"/>
    <property type="match status" value="1"/>
</dbReference>
<evidence type="ECO:0008006" key="3">
    <source>
        <dbReference type="Google" id="ProtNLM"/>
    </source>
</evidence>
<dbReference type="EMBL" id="ASPP01003699">
    <property type="protein sequence ID" value="ETO33072.1"/>
    <property type="molecule type" value="Genomic_DNA"/>
</dbReference>